<sequence>MLSRTSTSSSLSVPDHYKRPLQTLLPTDSKIIATASARVYHLPFGGRAESWSYSGLAGTLVFGRNRTTIYADRKLGKGPGTSFDQVFWFRLIDPEKGLVWMHEIPSSFDYTLDKPFFHTFSGKSRMFGFRFDDDDEAAKLLRKISSHIPLKASTPRKPKRFEQLASMTRRLTPSMVSPPATGTFVHLGHVGFNSRGQIETSDDVEPGWTMMLEELQGGYGVTKSKSLDGGGDREYVHGFLAGAKVAPLVAAEASTGPVIPPPLSRKSSRLYPYRKPTVKFA</sequence>
<keyword evidence="2" id="KW-1185">Reference proteome</keyword>
<proteinExistence type="predicted"/>
<evidence type="ECO:0000313" key="1">
    <source>
        <dbReference type="EMBL" id="KAI0088252.1"/>
    </source>
</evidence>
<evidence type="ECO:0000313" key="2">
    <source>
        <dbReference type="Proteomes" id="UP001055072"/>
    </source>
</evidence>
<dbReference type="EMBL" id="MU274914">
    <property type="protein sequence ID" value="KAI0088252.1"/>
    <property type="molecule type" value="Genomic_DNA"/>
</dbReference>
<accession>A0ACB8U1M7</accession>
<gene>
    <name evidence="1" type="ORF">BDY19DRAFT_188251</name>
</gene>
<protein>
    <submittedName>
        <fullName evidence="1">Uncharacterized protein</fullName>
    </submittedName>
</protein>
<name>A0ACB8U1M7_9APHY</name>
<reference evidence="1" key="1">
    <citation type="journal article" date="2021" name="Environ. Microbiol.">
        <title>Gene family expansions and transcriptome signatures uncover fungal adaptations to wood decay.</title>
        <authorList>
            <person name="Hage H."/>
            <person name="Miyauchi S."/>
            <person name="Viragh M."/>
            <person name="Drula E."/>
            <person name="Min B."/>
            <person name="Chaduli D."/>
            <person name="Navarro D."/>
            <person name="Favel A."/>
            <person name="Norest M."/>
            <person name="Lesage-Meessen L."/>
            <person name="Balint B."/>
            <person name="Merenyi Z."/>
            <person name="de Eugenio L."/>
            <person name="Morin E."/>
            <person name="Martinez A.T."/>
            <person name="Baldrian P."/>
            <person name="Stursova M."/>
            <person name="Martinez M.J."/>
            <person name="Novotny C."/>
            <person name="Magnuson J.K."/>
            <person name="Spatafora J.W."/>
            <person name="Maurice S."/>
            <person name="Pangilinan J."/>
            <person name="Andreopoulos W."/>
            <person name="LaButti K."/>
            <person name="Hundley H."/>
            <person name="Na H."/>
            <person name="Kuo A."/>
            <person name="Barry K."/>
            <person name="Lipzen A."/>
            <person name="Henrissat B."/>
            <person name="Riley R."/>
            <person name="Ahrendt S."/>
            <person name="Nagy L.G."/>
            <person name="Grigoriev I.V."/>
            <person name="Martin F."/>
            <person name="Rosso M.N."/>
        </authorList>
    </citation>
    <scope>NUCLEOTIDE SEQUENCE</scope>
    <source>
        <strain evidence="1">CBS 384.51</strain>
    </source>
</reference>
<organism evidence="1 2">
    <name type="scientific">Irpex rosettiformis</name>
    <dbReference type="NCBI Taxonomy" id="378272"/>
    <lineage>
        <taxon>Eukaryota</taxon>
        <taxon>Fungi</taxon>
        <taxon>Dikarya</taxon>
        <taxon>Basidiomycota</taxon>
        <taxon>Agaricomycotina</taxon>
        <taxon>Agaricomycetes</taxon>
        <taxon>Polyporales</taxon>
        <taxon>Irpicaceae</taxon>
        <taxon>Irpex</taxon>
    </lineage>
</organism>
<dbReference type="Proteomes" id="UP001055072">
    <property type="component" value="Unassembled WGS sequence"/>
</dbReference>
<comment type="caution">
    <text evidence="1">The sequence shown here is derived from an EMBL/GenBank/DDBJ whole genome shotgun (WGS) entry which is preliminary data.</text>
</comment>